<sequence length="78" mass="8588">MGAQQQPNPAGVREVGISVLVRKRKSSNAASVTACHHTPYTIPPWHLTEYLTAGHPIKGQNTGQLWPPYTTPDERNMP</sequence>
<organism evidence="1 2">
    <name type="scientific">Lasiodiplodia mahajangana</name>
    <dbReference type="NCBI Taxonomy" id="1108764"/>
    <lineage>
        <taxon>Eukaryota</taxon>
        <taxon>Fungi</taxon>
        <taxon>Dikarya</taxon>
        <taxon>Ascomycota</taxon>
        <taxon>Pezizomycotina</taxon>
        <taxon>Dothideomycetes</taxon>
        <taxon>Dothideomycetes incertae sedis</taxon>
        <taxon>Botryosphaeriales</taxon>
        <taxon>Botryosphaeriaceae</taxon>
        <taxon>Lasiodiplodia</taxon>
    </lineage>
</organism>
<name>A0ACC2JS00_9PEZI</name>
<reference evidence="1" key="1">
    <citation type="submission" date="2022-12" db="EMBL/GenBank/DDBJ databases">
        <title>Genome Sequence of Lasiodiplodia mahajangana.</title>
        <authorList>
            <person name="Buettner E."/>
        </authorList>
    </citation>
    <scope>NUCLEOTIDE SEQUENCE</scope>
    <source>
        <strain evidence="1">VT137</strain>
    </source>
</reference>
<comment type="caution">
    <text evidence="1">The sequence shown here is derived from an EMBL/GenBank/DDBJ whole genome shotgun (WGS) entry which is preliminary data.</text>
</comment>
<evidence type="ECO:0000313" key="2">
    <source>
        <dbReference type="Proteomes" id="UP001153332"/>
    </source>
</evidence>
<accession>A0ACC2JS00</accession>
<dbReference type="EMBL" id="JAPUUL010000539">
    <property type="protein sequence ID" value="KAJ8130266.1"/>
    <property type="molecule type" value="Genomic_DNA"/>
</dbReference>
<dbReference type="Proteomes" id="UP001153332">
    <property type="component" value="Unassembled WGS sequence"/>
</dbReference>
<gene>
    <name evidence="1" type="ORF">O1611_g3363</name>
</gene>
<evidence type="ECO:0000313" key="1">
    <source>
        <dbReference type="EMBL" id="KAJ8130266.1"/>
    </source>
</evidence>
<proteinExistence type="predicted"/>
<protein>
    <submittedName>
        <fullName evidence="1">Uncharacterized protein</fullName>
    </submittedName>
</protein>
<keyword evidence="2" id="KW-1185">Reference proteome</keyword>